<dbReference type="Gene3D" id="3.90.550.10">
    <property type="entry name" value="Spore Coat Polysaccharide Biosynthesis Protein SpsA, Chain A"/>
    <property type="match status" value="1"/>
</dbReference>
<dbReference type="CDD" id="cd00761">
    <property type="entry name" value="Glyco_tranf_GTA_type"/>
    <property type="match status" value="1"/>
</dbReference>
<evidence type="ECO:0000313" key="1">
    <source>
        <dbReference type="EMBL" id="ASM76905.1"/>
    </source>
</evidence>
<protein>
    <recommendedName>
        <fullName evidence="3">Glycosyltransferase</fullName>
    </recommendedName>
</protein>
<proteinExistence type="predicted"/>
<keyword evidence="2" id="KW-1185">Reference proteome</keyword>
<gene>
    <name evidence="1" type="ORF">VITFI_CDS1127</name>
</gene>
<evidence type="ECO:0008006" key="3">
    <source>
        <dbReference type="Google" id="ProtNLM"/>
    </source>
</evidence>
<accession>A0A221KD51</accession>
<dbReference type="SUPFAM" id="SSF53756">
    <property type="entry name" value="UDP-Glycosyltransferase/glycogen phosphorylase"/>
    <property type="match status" value="1"/>
</dbReference>
<reference evidence="1 2" key="1">
    <citation type="submission" date="2017-07" db="EMBL/GenBank/DDBJ databases">
        <title>Complete Genome Sequence of the cosmetic ferment Vitreoscilla filiformis (ATCC15551).</title>
        <authorList>
            <person name="Contreras S."/>
            <person name="Sagory-Zalkind P."/>
            <person name="Blanquart H."/>
            <person name="Iltis A."/>
            <person name="Morand S.C."/>
        </authorList>
    </citation>
    <scope>NUCLEOTIDE SEQUENCE [LARGE SCALE GENOMIC DNA]</scope>
    <source>
        <strain evidence="1 2">ATCC 15551</strain>
    </source>
</reference>
<evidence type="ECO:0000313" key="2">
    <source>
        <dbReference type="Proteomes" id="UP000199729"/>
    </source>
</evidence>
<organism evidence="1 2">
    <name type="scientific">Vitreoscilla filiformis</name>
    <dbReference type="NCBI Taxonomy" id="63"/>
    <lineage>
        <taxon>Bacteria</taxon>
        <taxon>Pseudomonadati</taxon>
        <taxon>Pseudomonadota</taxon>
        <taxon>Betaproteobacteria</taxon>
        <taxon>Neisseriales</taxon>
        <taxon>Neisseriaceae</taxon>
        <taxon>Vitreoscilla</taxon>
    </lineage>
</organism>
<dbReference type="EMBL" id="CP022423">
    <property type="protein sequence ID" value="ASM76905.1"/>
    <property type="molecule type" value="Genomic_DNA"/>
</dbReference>
<dbReference type="KEGG" id="vff:VITFI_CDS1127"/>
<dbReference type="AlphaFoldDB" id="A0A221KD51"/>
<name>A0A221KD51_VITFI</name>
<dbReference type="SUPFAM" id="SSF53448">
    <property type="entry name" value="Nucleotide-diphospho-sugar transferases"/>
    <property type="match status" value="1"/>
</dbReference>
<sequence>MIEMGRGSIKALIVRKAEIPQRRWDAAIMFICVACMSWLGRRAAPLAFLLRAEVGLTRLLGLFDRDHYLAQIHPGALRGLSPLTHYVRHGDAAGLSPSPLFDARHYDAHCGRRWGLNRLLHYALMAHFRWLSPTPWFDPQYYLRRCVDVGTTAVEAVRHFQHHGWREGRSPLPGLDIRKALHTLSELRPVKGNPLSLLRTEDILRLHHTQDAADSILPEHVLGDDPEAQVSAFWADMPSHARQAPVQVDVVLHVTTALPQTLRCLRQLLCAPIQAPWRLLVIYNEHEDSDTAAWLRSLAARDLLTWLPPVEGPVAGSPVQFLHALHRVQARDVVLLDSHVLVHGDWLDRLLRHFEAMPDVGALCALSDDGGLAAYPEMFSAVPVPLESSPADMDMLAAQINAQGLVRMPTLLPPGLLLLRRLALKDGGLPRSGSDIWGALWAHLQAHGWSSAVACNVFVGVQRTAGERGAAEPHPPMADPVLADFIASDPLGPWRARLDVARLRRMCRQRNALLVCHSRGGGTERHLLEQTEQLLARGWGVFELRPVARTRSLSLRHFSLFGLPNLGHISLDDEQMLTEVLSLLHITDLHVHHLIDFPPDAVERLVALARQLKLRVHVAVHDYYLVCPRVNMVSQQGRFCGEPDTSACNRCLSDGPTGPNPSITAWRRAWLPLLHAAERVVVPSHDVAERLHRMLPAPIPLVVQAHEAPPSPGLSALRAVRPGEPLKVLVIGAISRIKGFEVLLALARTVREQGLNLEVSLLGFSPEDGRLAGQGVRLLGPYFDADLPERIKAAQPHLIWIPSIWPETYCYVLSAALRSGTQVAVFDLGAQAERVRAHDERHLCLPLTLADDPLALANALLAGSLSLSRTV</sequence>
<dbReference type="Proteomes" id="UP000199729">
    <property type="component" value="Chromosome"/>
</dbReference>
<dbReference type="InterPro" id="IPR029044">
    <property type="entry name" value="Nucleotide-diphossugar_trans"/>
</dbReference>
<dbReference type="Gene3D" id="3.40.50.2000">
    <property type="entry name" value="Glycogen Phosphorylase B"/>
    <property type="match status" value="2"/>
</dbReference>